<dbReference type="Proteomes" id="UP001140234">
    <property type="component" value="Unassembled WGS sequence"/>
</dbReference>
<evidence type="ECO:0000313" key="2">
    <source>
        <dbReference type="Proteomes" id="UP001140234"/>
    </source>
</evidence>
<accession>A0ACC1JJU1</accession>
<keyword evidence="2" id="KW-1185">Reference proteome</keyword>
<dbReference type="EMBL" id="JANBUJ010003737">
    <property type="protein sequence ID" value="KAJ2759594.1"/>
    <property type="molecule type" value="Genomic_DNA"/>
</dbReference>
<protein>
    <submittedName>
        <fullName evidence="1">Uncharacterized protein</fullName>
    </submittedName>
</protein>
<evidence type="ECO:0000313" key="1">
    <source>
        <dbReference type="EMBL" id="KAJ2759594.1"/>
    </source>
</evidence>
<sequence>AKRTAAAFADQWYRKSAGARCVYTLVGLNAVVFGMWRIPRLLPLMARSFLHDPRSGLSYTLLTSSFSQREVGHLVFNMFALVSFGTSVADAMGAEHFLAFYLSAGVASSLASHLLAPLRPALILPSLGASGAVYSVIAATAMLFPDAQVALIFLPFMPFTVSQAFKALMAYDLVGAVLGWRTFGHIAHFSGGLFGVAYFTWCTGAWSELVRGIAAARLRAQRPPAAPRRAIE</sequence>
<proteinExistence type="predicted"/>
<organism evidence="1 2">
    <name type="scientific">Coemansia nantahalensis</name>
    <dbReference type="NCBI Taxonomy" id="2789366"/>
    <lineage>
        <taxon>Eukaryota</taxon>
        <taxon>Fungi</taxon>
        <taxon>Fungi incertae sedis</taxon>
        <taxon>Zoopagomycota</taxon>
        <taxon>Kickxellomycotina</taxon>
        <taxon>Kickxellomycetes</taxon>
        <taxon>Kickxellales</taxon>
        <taxon>Kickxellaceae</taxon>
        <taxon>Coemansia</taxon>
    </lineage>
</organism>
<name>A0ACC1JJU1_9FUNG</name>
<feature type="non-terminal residue" evidence="1">
    <location>
        <position position="1"/>
    </location>
</feature>
<reference evidence="1" key="1">
    <citation type="submission" date="2022-07" db="EMBL/GenBank/DDBJ databases">
        <title>Phylogenomic reconstructions and comparative analyses of Kickxellomycotina fungi.</title>
        <authorList>
            <person name="Reynolds N.K."/>
            <person name="Stajich J.E."/>
            <person name="Barry K."/>
            <person name="Grigoriev I.V."/>
            <person name="Crous P."/>
            <person name="Smith M.E."/>
        </authorList>
    </citation>
    <scope>NUCLEOTIDE SEQUENCE</scope>
    <source>
        <strain evidence="1">CBS 109366</strain>
    </source>
</reference>
<comment type="caution">
    <text evidence="1">The sequence shown here is derived from an EMBL/GenBank/DDBJ whole genome shotgun (WGS) entry which is preliminary data.</text>
</comment>
<gene>
    <name evidence="1" type="ORF">IWQ57_006515</name>
</gene>